<name>A0A7K1KPD9_9BACT</name>
<sequence>MIGRTAQKWLKGLHLLAVACWVGGGVSLLMLYFLKHGVDDGGVLYGMNRAIHHVDMAVVVIPGAFGCLLTGLAYSLLTGWGFFRHGWLILKWVATLVAILFGTFFLGPWETAMMDISGEMGIAALDDPAYLANQRLNFAWGTVQVAALVALIWISIFKPWKNVREK</sequence>
<evidence type="ECO:0000256" key="1">
    <source>
        <dbReference type="SAM" id="Phobius"/>
    </source>
</evidence>
<dbReference type="RefSeq" id="WP_155934581.1">
    <property type="nucleotide sequence ID" value="NZ_WODC01000006.1"/>
</dbReference>
<keyword evidence="1" id="KW-0812">Transmembrane</keyword>
<organism evidence="2 3">
    <name type="scientific">Pseudodesulfovibrio alkaliphilus</name>
    <dbReference type="NCBI Taxonomy" id="2661613"/>
    <lineage>
        <taxon>Bacteria</taxon>
        <taxon>Pseudomonadati</taxon>
        <taxon>Thermodesulfobacteriota</taxon>
        <taxon>Desulfovibrionia</taxon>
        <taxon>Desulfovibrionales</taxon>
        <taxon>Desulfovibrionaceae</taxon>
    </lineage>
</organism>
<dbReference type="InterPro" id="IPR018729">
    <property type="entry name" value="DUF2269_transmembrane"/>
</dbReference>
<evidence type="ECO:0000313" key="3">
    <source>
        <dbReference type="Proteomes" id="UP000461162"/>
    </source>
</evidence>
<feature type="transmembrane region" description="Helical" evidence="1">
    <location>
        <begin position="89"/>
        <end position="109"/>
    </location>
</feature>
<keyword evidence="3" id="KW-1185">Reference proteome</keyword>
<dbReference type="Pfam" id="PF10027">
    <property type="entry name" value="DUF2269"/>
    <property type="match status" value="1"/>
</dbReference>
<keyword evidence="1" id="KW-1133">Transmembrane helix</keyword>
<dbReference type="EMBL" id="WODC01000006">
    <property type="protein sequence ID" value="MUM77954.1"/>
    <property type="molecule type" value="Genomic_DNA"/>
</dbReference>
<feature type="transmembrane region" description="Helical" evidence="1">
    <location>
        <begin position="54"/>
        <end position="77"/>
    </location>
</feature>
<comment type="caution">
    <text evidence="2">The sequence shown here is derived from an EMBL/GenBank/DDBJ whole genome shotgun (WGS) entry which is preliminary data.</text>
</comment>
<dbReference type="Proteomes" id="UP000461162">
    <property type="component" value="Unassembled WGS sequence"/>
</dbReference>
<evidence type="ECO:0000313" key="2">
    <source>
        <dbReference type="EMBL" id="MUM77954.1"/>
    </source>
</evidence>
<accession>A0A7K1KPD9</accession>
<gene>
    <name evidence="2" type="ORF">GKC30_09940</name>
</gene>
<dbReference type="AlphaFoldDB" id="A0A7K1KPD9"/>
<feature type="transmembrane region" description="Helical" evidence="1">
    <location>
        <begin position="138"/>
        <end position="157"/>
    </location>
</feature>
<keyword evidence="1" id="KW-0472">Membrane</keyword>
<proteinExistence type="predicted"/>
<reference evidence="2 3" key="1">
    <citation type="submission" date="2019-11" db="EMBL/GenBank/DDBJ databases">
        <title>Pseudodesulfovibrio alkaliphilus, sp. nov., an alkaliphilic sulfate-reducing bacteria from mud volcano of Taman peninsula, Russia.</title>
        <authorList>
            <person name="Frolova A."/>
            <person name="Merkel A.Y."/>
            <person name="Slobodkin A.I."/>
        </authorList>
    </citation>
    <scope>NUCLEOTIDE SEQUENCE [LARGE SCALE GENOMIC DNA]</scope>
    <source>
        <strain evidence="2 3">F-1</strain>
    </source>
</reference>
<protein>
    <submittedName>
        <fullName evidence="2">DUF2269 family protein</fullName>
    </submittedName>
</protein>
<feature type="transmembrane region" description="Helical" evidence="1">
    <location>
        <begin position="12"/>
        <end position="34"/>
    </location>
</feature>